<feature type="chain" id="PRO_5012993032" evidence="1">
    <location>
        <begin position="30"/>
        <end position="369"/>
    </location>
</feature>
<dbReference type="Gene3D" id="2.60.40.2700">
    <property type="match status" value="2"/>
</dbReference>
<gene>
    <name evidence="2" type="ORF">ATK74_2849</name>
</gene>
<evidence type="ECO:0000313" key="3">
    <source>
        <dbReference type="Proteomes" id="UP000226079"/>
    </source>
</evidence>
<keyword evidence="1" id="KW-0732">Signal</keyword>
<dbReference type="Proteomes" id="UP000226079">
    <property type="component" value="Unassembled WGS sequence"/>
</dbReference>
<comment type="caution">
    <text evidence="2">The sequence shown here is derived from an EMBL/GenBank/DDBJ whole genome shotgun (WGS) entry which is preliminary data.</text>
</comment>
<dbReference type="EMBL" id="PDJC01000001">
    <property type="protein sequence ID" value="PFG18265.1"/>
    <property type="molecule type" value="Genomic_DNA"/>
</dbReference>
<evidence type="ECO:0000313" key="2">
    <source>
        <dbReference type="EMBL" id="PFG18265.1"/>
    </source>
</evidence>
<protein>
    <submittedName>
        <fullName evidence="2">Uncharacterized protein</fullName>
    </submittedName>
</protein>
<proteinExistence type="predicted"/>
<sequence length="369" mass="40085">MRRIFRTVVSIALTGLLTLGFLAPTSAEAASKKVSAGSVKISGTAKVGETLTAATASWKPAGVVLKYQWYRSGKKIGGATKATYTLGSSDLNKQITVKVTGSLSKYKAASKTSGKTKKVGLGTISYVGIDLTGAVAVGGTVRVVGAWKPADTKVKYQWYSDDVPMKGATSRTYAIRSADETHRLGVVIHVSRKGYKTRDLYWKFNYDVGSRGSQDGLLEVGTDIKPGTYVAPGGSLCEWDREDRGFSVLGAGPNSDGQVIVTINPGDRYFYNRGCGTWRTFEPSAMKQMTYFIDGQFSVGPEIKPGTYETNWWNGECYWQTNSGFDGSRDDFIADGRATYPHDPIRVVLDSSVTGFESRDCGGWYRVED</sequence>
<accession>A0A2A9CW75</accession>
<name>A0A2A9CW75_9ACTN</name>
<evidence type="ECO:0000256" key="1">
    <source>
        <dbReference type="SAM" id="SignalP"/>
    </source>
</evidence>
<feature type="signal peptide" evidence="1">
    <location>
        <begin position="1"/>
        <end position="29"/>
    </location>
</feature>
<dbReference type="AlphaFoldDB" id="A0A2A9CW75"/>
<reference evidence="2 3" key="1">
    <citation type="submission" date="2017-10" db="EMBL/GenBank/DDBJ databases">
        <title>Sequencing the genomes of 1000 actinobacteria strains.</title>
        <authorList>
            <person name="Klenk H.-P."/>
        </authorList>
    </citation>
    <scope>NUCLEOTIDE SEQUENCE [LARGE SCALE GENOMIC DNA]</scope>
    <source>
        <strain evidence="2 3">DSM 15597</strain>
    </source>
</reference>
<organism evidence="2 3">
    <name type="scientific">Propionicimonas paludicola</name>
    <dbReference type="NCBI Taxonomy" id="185243"/>
    <lineage>
        <taxon>Bacteria</taxon>
        <taxon>Bacillati</taxon>
        <taxon>Actinomycetota</taxon>
        <taxon>Actinomycetes</taxon>
        <taxon>Propionibacteriales</taxon>
        <taxon>Nocardioidaceae</taxon>
        <taxon>Propionicimonas</taxon>
    </lineage>
</organism>
<keyword evidence="3" id="KW-1185">Reference proteome</keyword>
<dbReference type="RefSeq" id="WP_098461636.1">
    <property type="nucleotide sequence ID" value="NZ_PDJC01000001.1"/>
</dbReference>